<dbReference type="AlphaFoldDB" id="A0A4R4D354"/>
<evidence type="ECO:0000313" key="2">
    <source>
        <dbReference type="Proteomes" id="UP000295023"/>
    </source>
</evidence>
<dbReference type="Pfam" id="PF05919">
    <property type="entry name" value="Mitovir_RNA_pol"/>
    <property type="match status" value="1"/>
</dbReference>
<organism evidence="1 2">
    <name type="scientific">Roseicella aquatilis</name>
    <dbReference type="NCBI Taxonomy" id="2527868"/>
    <lineage>
        <taxon>Bacteria</taxon>
        <taxon>Pseudomonadati</taxon>
        <taxon>Pseudomonadota</taxon>
        <taxon>Alphaproteobacteria</taxon>
        <taxon>Acetobacterales</taxon>
        <taxon>Roseomonadaceae</taxon>
        <taxon>Roseicella</taxon>
    </lineage>
</organism>
<reference evidence="1 2" key="1">
    <citation type="submission" date="2019-03" db="EMBL/GenBank/DDBJ databases">
        <title>Paracraurococcus aquatilis NE82 genome sequence.</title>
        <authorList>
            <person name="Zhao Y."/>
            <person name="Du Z."/>
        </authorList>
    </citation>
    <scope>NUCLEOTIDE SEQUENCE [LARGE SCALE GENOMIC DNA]</scope>
    <source>
        <strain evidence="1 2">NE82</strain>
    </source>
</reference>
<name>A0A4R4D354_9PROT</name>
<feature type="non-terminal residue" evidence="1">
    <location>
        <position position="1"/>
    </location>
</feature>
<dbReference type="InterPro" id="IPR008686">
    <property type="entry name" value="RNA_pol_mitovir"/>
</dbReference>
<protein>
    <submittedName>
        <fullName evidence="1">Uncharacterized protein</fullName>
    </submittedName>
</protein>
<comment type="caution">
    <text evidence="1">The sequence shown here is derived from an EMBL/GenBank/DDBJ whole genome shotgun (WGS) entry which is preliminary data.</text>
</comment>
<dbReference type="EMBL" id="SKBM01000162">
    <property type="protein sequence ID" value="TCZ47826.1"/>
    <property type="molecule type" value="Genomic_DNA"/>
</dbReference>
<keyword evidence="2" id="KW-1185">Reference proteome</keyword>
<gene>
    <name evidence="1" type="ORF">EXY23_27530</name>
</gene>
<evidence type="ECO:0000313" key="1">
    <source>
        <dbReference type="EMBL" id="TCZ47826.1"/>
    </source>
</evidence>
<proteinExistence type="predicted"/>
<accession>A0A4R4D354</accession>
<dbReference type="Proteomes" id="UP000295023">
    <property type="component" value="Unassembled WGS sequence"/>
</dbReference>
<sequence length="105" mass="11441">AAEHSWSICHGPEPLTGRPECGRLGVKLEGAVKVRISAIPTHFAQAFVRPVHDWAIGVLSHLRTDGTFHQTRPLRYICGIRNGFSYDSATDSLPVVLTPGLLEAL</sequence>
<feature type="non-terminal residue" evidence="1">
    <location>
        <position position="105"/>
    </location>
</feature>